<evidence type="ECO:0000256" key="1">
    <source>
        <dbReference type="SAM" id="Phobius"/>
    </source>
</evidence>
<dbReference type="Proteomes" id="UP000509594">
    <property type="component" value="Chromosome"/>
</dbReference>
<feature type="transmembrane region" description="Helical" evidence="1">
    <location>
        <begin position="379"/>
        <end position="399"/>
    </location>
</feature>
<name>A0A7D5EHT0_9EURY</name>
<reference evidence="2 3" key="1">
    <citation type="submission" date="2020-06" db="EMBL/GenBank/DDBJ databases">
        <title>Methanolobus halotolerans sp. nov., isolated from a saline lake Tus in Siberia.</title>
        <authorList>
            <person name="Shen Y."/>
            <person name="Chen S.-C."/>
            <person name="Lai M.-C."/>
            <person name="Huang H.-H."/>
            <person name="Chiu H.-H."/>
            <person name="Tang S.-L."/>
            <person name="Rogozin D.Y."/>
            <person name="Degermendzhy A.G."/>
        </authorList>
    </citation>
    <scope>NUCLEOTIDE SEQUENCE [LARGE SCALE GENOMIC DNA]</scope>
    <source>
        <strain evidence="2 3">DSM 21339</strain>
    </source>
</reference>
<proteinExistence type="predicted"/>
<evidence type="ECO:0008006" key="4">
    <source>
        <dbReference type="Google" id="ProtNLM"/>
    </source>
</evidence>
<keyword evidence="1" id="KW-0472">Membrane</keyword>
<keyword evidence="3" id="KW-1185">Reference proteome</keyword>
<accession>A0A7D5EHT0</accession>
<evidence type="ECO:0000313" key="2">
    <source>
        <dbReference type="EMBL" id="QLC50780.1"/>
    </source>
</evidence>
<dbReference type="Gene3D" id="2.60.98.40">
    <property type="match status" value="2"/>
</dbReference>
<dbReference type="EMBL" id="CP058215">
    <property type="protein sequence ID" value="QLC50780.1"/>
    <property type="molecule type" value="Genomic_DNA"/>
</dbReference>
<keyword evidence="1" id="KW-1133">Transmembrane helix</keyword>
<gene>
    <name evidence="2" type="ORF">HWN40_11340</name>
</gene>
<sequence>MKYIHFVITSICILLMCITPAAGLKTEAMIHYSEPDVSIGDEIFLEQGYSVKVLDMNSNSGDIWIELYRNGDKVELDDNFAKEDEALEYIRTVIEDEDDDKEVDYFILSIISEGSVKESDGEIYSTIYIEQYLDPVEDFNDYLLMDRDFSLKAGSERRLSGLYTIEASDVDDGEVTLELRFDDRLLKEDEVEEDDYFYYTVYSETGPQTVFLAYLEGLFETDGGTTVFIDHVFLQQDTVSGITNVPGSIDIDVTSPLGDGLKAGRIAIVDYYLDDSYEEVRILLDGEVLDTRKEVSPGTYKAVTGELDSGIHKVTLMTLDENDDISYYSEEFSVSVNIQDNIGESIAELANSAAEGLGKDNSSANSSSDMSGPLLPSDISNILSLLVSAFVFVVLIWFFKKFL</sequence>
<dbReference type="KEGG" id="mzi:HWN40_11340"/>
<dbReference type="AlphaFoldDB" id="A0A7D5EHT0"/>
<organism evidence="2 3">
    <name type="scientific">Methanolobus zinderi</name>
    <dbReference type="NCBI Taxonomy" id="536044"/>
    <lineage>
        <taxon>Archaea</taxon>
        <taxon>Methanobacteriati</taxon>
        <taxon>Methanobacteriota</taxon>
        <taxon>Stenosarchaea group</taxon>
        <taxon>Methanomicrobia</taxon>
        <taxon>Methanosarcinales</taxon>
        <taxon>Methanosarcinaceae</taxon>
        <taxon>Methanolobus</taxon>
    </lineage>
</organism>
<evidence type="ECO:0000313" key="3">
    <source>
        <dbReference type="Proteomes" id="UP000509594"/>
    </source>
</evidence>
<protein>
    <recommendedName>
        <fullName evidence="4">S-layer family duplication domain-containing protein</fullName>
    </recommendedName>
</protein>
<keyword evidence="1" id="KW-0812">Transmembrane</keyword>